<evidence type="ECO:0000313" key="2">
    <source>
        <dbReference type="EMBL" id="UXP32650.1"/>
    </source>
</evidence>
<accession>A0ABY6CRJ0</accession>
<name>A0ABY6CRJ0_9BACT</name>
<keyword evidence="3" id="KW-1185">Reference proteome</keyword>
<evidence type="ECO:0000313" key="3">
    <source>
        <dbReference type="Proteomes" id="UP001065174"/>
    </source>
</evidence>
<protein>
    <submittedName>
        <fullName evidence="2">Uncharacterized protein</fullName>
    </submittedName>
</protein>
<reference evidence="2" key="1">
    <citation type="submission" date="2022-09" db="EMBL/GenBank/DDBJ databases">
        <title>Comparative genomics and taxonomic characterization of three novel marine species of genus Reichenbachiella exhibiting antioxidant and polysaccharide degradation activities.</title>
        <authorList>
            <person name="Muhammad N."/>
            <person name="Lee Y.-J."/>
            <person name="Ko J."/>
            <person name="Kim S.-G."/>
        </authorList>
    </citation>
    <scope>NUCLEOTIDE SEQUENCE</scope>
    <source>
        <strain evidence="2">BKB1-1</strain>
    </source>
</reference>
<organism evidence="2 3">
    <name type="scientific">Reichenbachiella agarivorans</name>
    <dbReference type="NCBI Taxonomy" id="2979464"/>
    <lineage>
        <taxon>Bacteria</taxon>
        <taxon>Pseudomonadati</taxon>
        <taxon>Bacteroidota</taxon>
        <taxon>Cytophagia</taxon>
        <taxon>Cytophagales</taxon>
        <taxon>Reichenbachiellaceae</taxon>
        <taxon>Reichenbachiella</taxon>
    </lineage>
</organism>
<sequence>MKKEEKNKATEELKKKPKTTKPVAPPDQTQKEDEAKVGLPDIDLKKFMGCGG</sequence>
<feature type="region of interest" description="Disordered" evidence="1">
    <location>
        <begin position="1"/>
        <end position="38"/>
    </location>
</feature>
<dbReference type="RefSeq" id="WP_262310085.1">
    <property type="nucleotide sequence ID" value="NZ_CP106679.1"/>
</dbReference>
<gene>
    <name evidence="2" type="ORF">N6H18_01535</name>
</gene>
<evidence type="ECO:0000256" key="1">
    <source>
        <dbReference type="SAM" id="MobiDB-lite"/>
    </source>
</evidence>
<dbReference type="Proteomes" id="UP001065174">
    <property type="component" value="Chromosome"/>
</dbReference>
<proteinExistence type="predicted"/>
<dbReference type="EMBL" id="CP106679">
    <property type="protein sequence ID" value="UXP32650.1"/>
    <property type="molecule type" value="Genomic_DNA"/>
</dbReference>
<feature type="compositionally biased region" description="Basic and acidic residues" evidence="1">
    <location>
        <begin position="29"/>
        <end position="38"/>
    </location>
</feature>
<feature type="compositionally biased region" description="Basic and acidic residues" evidence="1">
    <location>
        <begin position="1"/>
        <end position="14"/>
    </location>
</feature>